<evidence type="ECO:0000259" key="7">
    <source>
        <dbReference type="PROSITE" id="PS50089"/>
    </source>
</evidence>
<dbReference type="AlphaFoldDB" id="A0A9P9A2G3"/>
<gene>
    <name evidence="8" type="ORF">BKA67DRAFT_61860</name>
</gene>
<dbReference type="InterPro" id="IPR042448">
    <property type="entry name" value="CCNB1IP1"/>
</dbReference>
<dbReference type="Pfam" id="PF14634">
    <property type="entry name" value="zf-RING_5"/>
    <property type="match status" value="1"/>
</dbReference>
<dbReference type="InterPro" id="IPR013083">
    <property type="entry name" value="Znf_RING/FYVE/PHD"/>
</dbReference>
<dbReference type="GO" id="GO:0008270">
    <property type="term" value="F:zinc ion binding"/>
    <property type="evidence" value="ECO:0007669"/>
    <property type="project" value="UniProtKB-KW"/>
</dbReference>
<organism evidence="8 9">
    <name type="scientific">Truncatella angustata</name>
    <dbReference type="NCBI Taxonomy" id="152316"/>
    <lineage>
        <taxon>Eukaryota</taxon>
        <taxon>Fungi</taxon>
        <taxon>Dikarya</taxon>
        <taxon>Ascomycota</taxon>
        <taxon>Pezizomycotina</taxon>
        <taxon>Sordariomycetes</taxon>
        <taxon>Xylariomycetidae</taxon>
        <taxon>Amphisphaeriales</taxon>
        <taxon>Sporocadaceae</taxon>
        <taxon>Truncatella</taxon>
    </lineage>
</organism>
<sequence length="394" mass="43335">MEHMLRCNSLKCRRQLGDTALVTTCSHIFCTECAARLGLTDPNERQLCPACSSPLANPDDAVVTNLNPSEDYKTSVLSGLSPTIIIECASRALSFWAYQTTQEVVYQECFGRTLTEKYSNLTVHLEKVIGEANNQITALNHKITNLSFDQQSLHRKNDELTQALKDKNKKFMQTQELYDKLKRKAMMGQMQHAAEDAVDLNLHTATGGPRPQRERLSLRTYEDVVYKQRPSQHSNGNGPGSIYPAQATHQTNHEIWDKGNTGGLDIPLTPSTYRQRISQPSGIGLSTVPGLVAGPRSPRQRLNNRAPLSELSTNARNNDKFPAIGLSSGLKSSHNGGGPNAFVVPTTRPHAIQRPIQNPSVLSRGELGHHPESALGNIQSATVMGGVRRGFTPR</sequence>
<dbReference type="PANTHER" id="PTHR14305">
    <property type="entry name" value="E3 UBIQUITIN-PROTEIN LIGASE CCNB1IP1"/>
    <property type="match status" value="1"/>
</dbReference>
<evidence type="ECO:0000313" key="9">
    <source>
        <dbReference type="Proteomes" id="UP000758603"/>
    </source>
</evidence>
<evidence type="ECO:0000313" key="8">
    <source>
        <dbReference type="EMBL" id="KAH6660676.1"/>
    </source>
</evidence>
<dbReference type="PROSITE" id="PS50089">
    <property type="entry name" value="ZF_RING_2"/>
    <property type="match status" value="1"/>
</dbReference>
<dbReference type="InterPro" id="IPR001841">
    <property type="entry name" value="Znf_RING"/>
</dbReference>
<keyword evidence="2 4" id="KW-0863">Zinc-finger</keyword>
<dbReference type="GO" id="GO:0007131">
    <property type="term" value="P:reciprocal meiotic recombination"/>
    <property type="evidence" value="ECO:0007669"/>
    <property type="project" value="InterPro"/>
</dbReference>
<reference evidence="8" key="1">
    <citation type="journal article" date="2021" name="Nat. Commun.">
        <title>Genetic determinants of endophytism in the Arabidopsis root mycobiome.</title>
        <authorList>
            <person name="Mesny F."/>
            <person name="Miyauchi S."/>
            <person name="Thiergart T."/>
            <person name="Pickel B."/>
            <person name="Atanasova L."/>
            <person name="Karlsson M."/>
            <person name="Huettel B."/>
            <person name="Barry K.W."/>
            <person name="Haridas S."/>
            <person name="Chen C."/>
            <person name="Bauer D."/>
            <person name="Andreopoulos W."/>
            <person name="Pangilinan J."/>
            <person name="LaButti K."/>
            <person name="Riley R."/>
            <person name="Lipzen A."/>
            <person name="Clum A."/>
            <person name="Drula E."/>
            <person name="Henrissat B."/>
            <person name="Kohler A."/>
            <person name="Grigoriev I.V."/>
            <person name="Martin F.M."/>
            <person name="Hacquard S."/>
        </authorList>
    </citation>
    <scope>NUCLEOTIDE SEQUENCE</scope>
    <source>
        <strain evidence="8">MPI-SDFR-AT-0073</strain>
    </source>
</reference>
<dbReference type="GO" id="GO:0061630">
    <property type="term" value="F:ubiquitin protein ligase activity"/>
    <property type="evidence" value="ECO:0007669"/>
    <property type="project" value="InterPro"/>
</dbReference>
<evidence type="ECO:0000256" key="5">
    <source>
        <dbReference type="SAM" id="Coils"/>
    </source>
</evidence>
<dbReference type="OrthoDB" id="441210at2759"/>
<evidence type="ECO:0000256" key="3">
    <source>
        <dbReference type="ARBA" id="ARBA00022833"/>
    </source>
</evidence>
<dbReference type="Proteomes" id="UP000758603">
    <property type="component" value="Unassembled WGS sequence"/>
</dbReference>
<feature type="region of interest" description="Disordered" evidence="6">
    <location>
        <begin position="279"/>
        <end position="302"/>
    </location>
</feature>
<dbReference type="PANTHER" id="PTHR14305:SF0">
    <property type="entry name" value="E3 UBIQUITIN-PROTEIN LIGASE CCNB1IP1"/>
    <property type="match status" value="1"/>
</dbReference>
<dbReference type="SUPFAM" id="SSF57850">
    <property type="entry name" value="RING/U-box"/>
    <property type="match status" value="1"/>
</dbReference>
<dbReference type="GO" id="GO:0000795">
    <property type="term" value="C:synaptonemal complex"/>
    <property type="evidence" value="ECO:0007669"/>
    <property type="project" value="InterPro"/>
</dbReference>
<keyword evidence="3" id="KW-0862">Zinc</keyword>
<evidence type="ECO:0000256" key="1">
    <source>
        <dbReference type="ARBA" id="ARBA00022723"/>
    </source>
</evidence>
<protein>
    <recommendedName>
        <fullName evidence="7">RING-type domain-containing protein</fullName>
    </recommendedName>
</protein>
<evidence type="ECO:0000256" key="4">
    <source>
        <dbReference type="PROSITE-ProRule" id="PRU00175"/>
    </source>
</evidence>
<keyword evidence="5" id="KW-0175">Coiled coil</keyword>
<accession>A0A9P9A2G3</accession>
<keyword evidence="9" id="KW-1185">Reference proteome</keyword>
<evidence type="ECO:0000256" key="6">
    <source>
        <dbReference type="SAM" id="MobiDB-lite"/>
    </source>
</evidence>
<comment type="caution">
    <text evidence="8">The sequence shown here is derived from an EMBL/GenBank/DDBJ whole genome shotgun (WGS) entry which is preliminary data.</text>
</comment>
<feature type="coiled-coil region" evidence="5">
    <location>
        <begin position="150"/>
        <end position="184"/>
    </location>
</feature>
<dbReference type="RefSeq" id="XP_045964807.1">
    <property type="nucleotide sequence ID" value="XM_046105452.1"/>
</dbReference>
<dbReference type="EMBL" id="JAGPXC010000001">
    <property type="protein sequence ID" value="KAH6660676.1"/>
    <property type="molecule type" value="Genomic_DNA"/>
</dbReference>
<dbReference type="GeneID" id="70134343"/>
<name>A0A9P9A2G3_9PEZI</name>
<dbReference type="PROSITE" id="PS00518">
    <property type="entry name" value="ZF_RING_1"/>
    <property type="match status" value="1"/>
</dbReference>
<feature type="domain" description="RING-type" evidence="7">
    <location>
        <begin position="12"/>
        <end position="52"/>
    </location>
</feature>
<dbReference type="Gene3D" id="3.30.40.10">
    <property type="entry name" value="Zinc/RING finger domain, C3HC4 (zinc finger)"/>
    <property type="match status" value="1"/>
</dbReference>
<evidence type="ECO:0000256" key="2">
    <source>
        <dbReference type="ARBA" id="ARBA00022771"/>
    </source>
</evidence>
<proteinExistence type="predicted"/>
<keyword evidence="1" id="KW-0479">Metal-binding</keyword>
<dbReference type="InterPro" id="IPR017907">
    <property type="entry name" value="Znf_RING_CS"/>
</dbReference>